<sequence>MNATDELCALLRLDPRQLERAPDDATVDDVAAHAENRWLGCRWCADRARTTMVLTVVAGPLLVDPDRADTHHGWVLIEEADAGPRWLELCPADRVWVEETVEGELPERWELP</sequence>
<protein>
    <recommendedName>
        <fullName evidence="3">Immunity protein 53 of polymorphic toxin system</fullName>
    </recommendedName>
</protein>
<dbReference type="EMBL" id="JBHSJB010000007">
    <property type="protein sequence ID" value="MFC5053615.1"/>
    <property type="molecule type" value="Genomic_DNA"/>
</dbReference>
<proteinExistence type="predicted"/>
<evidence type="ECO:0008006" key="3">
    <source>
        <dbReference type="Google" id="ProtNLM"/>
    </source>
</evidence>
<evidence type="ECO:0000313" key="1">
    <source>
        <dbReference type="EMBL" id="MFC5053615.1"/>
    </source>
</evidence>
<dbReference type="Proteomes" id="UP001595833">
    <property type="component" value="Unassembled WGS sequence"/>
</dbReference>
<gene>
    <name evidence="1" type="ORF">ACFPFM_07570</name>
</gene>
<keyword evidence="2" id="KW-1185">Reference proteome</keyword>
<reference evidence="2" key="1">
    <citation type="journal article" date="2019" name="Int. J. Syst. Evol. Microbiol.">
        <title>The Global Catalogue of Microorganisms (GCM) 10K type strain sequencing project: providing services to taxonomists for standard genome sequencing and annotation.</title>
        <authorList>
            <consortium name="The Broad Institute Genomics Platform"/>
            <consortium name="The Broad Institute Genome Sequencing Center for Infectious Disease"/>
            <person name="Wu L."/>
            <person name="Ma J."/>
        </authorList>
    </citation>
    <scope>NUCLEOTIDE SEQUENCE [LARGE SCALE GENOMIC DNA]</scope>
    <source>
        <strain evidence="2">KCTC 12848</strain>
    </source>
</reference>
<evidence type="ECO:0000313" key="2">
    <source>
        <dbReference type="Proteomes" id="UP001595833"/>
    </source>
</evidence>
<comment type="caution">
    <text evidence="1">The sequence shown here is derived from an EMBL/GenBank/DDBJ whole genome shotgun (WGS) entry which is preliminary data.</text>
</comment>
<dbReference type="RefSeq" id="WP_344036475.1">
    <property type="nucleotide sequence ID" value="NZ_BAAAKE010000005.1"/>
</dbReference>
<organism evidence="1 2">
    <name type="scientific">Saccharothrix xinjiangensis</name>
    <dbReference type="NCBI Taxonomy" id="204798"/>
    <lineage>
        <taxon>Bacteria</taxon>
        <taxon>Bacillati</taxon>
        <taxon>Actinomycetota</taxon>
        <taxon>Actinomycetes</taxon>
        <taxon>Pseudonocardiales</taxon>
        <taxon>Pseudonocardiaceae</taxon>
        <taxon>Saccharothrix</taxon>
    </lineage>
</organism>
<accession>A0ABV9XTD5</accession>
<name>A0ABV9XTD5_9PSEU</name>